<feature type="domain" description="DNA-directed RNA polymerase RpoA/D/Rpb3-type" evidence="7">
    <location>
        <begin position="52"/>
        <end position="329"/>
    </location>
</feature>
<sequence length="333" mass="38161">MPKPKRDEPLLYMEEYRVKQDPQDYGLADEVFTMEVFKKKMQISIVKNDEDGLEFDLIGVYPAIANAFRRLMLSEVPSMAIEKVYIYNNTSIIQDEVLAHRMGLLPLRADPRLFAYRTEESPEAGTEQDTLEFELKVKCSRRRDAGKDQSNFDDIYKNHKVYSGHLKWLPKGKQAQIYSESTVGCIHEDILIAQLRPGHELDLRLVAVKGLGRDHAKFSPVATATYRLLPQIKLNREVSGKDAYLLQSCFSPGVIGINENECAYVKDARYDTCSRNVYRYPQLNDAVTLARVRDHYIFTVESVGALKPEVIFLEAVKVLKKKCRAFINEIDAK</sequence>
<dbReference type="InterPro" id="IPR022842">
    <property type="entry name" value="RNAP_Rpo3/Rpb3/RPAC1"/>
</dbReference>
<name>A0A6P4JTT1_DROKI</name>
<evidence type="ECO:0000256" key="3">
    <source>
        <dbReference type="ARBA" id="ARBA00022478"/>
    </source>
</evidence>
<comment type="similarity">
    <text evidence="6">Belongs to the archaeal Rpo3/eukaryotic RPB3 RNA polymerase subunit family.</text>
</comment>
<dbReference type="GO" id="GO:0003899">
    <property type="term" value="F:DNA-directed RNA polymerase activity"/>
    <property type="evidence" value="ECO:0007669"/>
    <property type="project" value="InterPro"/>
</dbReference>
<dbReference type="Proteomes" id="UP001652661">
    <property type="component" value="Chromosome 2L"/>
</dbReference>
<dbReference type="GO" id="GO:0005736">
    <property type="term" value="C:RNA polymerase I complex"/>
    <property type="evidence" value="ECO:0007669"/>
    <property type="project" value="TreeGrafter"/>
</dbReference>
<gene>
    <name evidence="9" type="primary">Polr1C</name>
</gene>
<dbReference type="OMA" id="KKKCRAF"/>
<dbReference type="AlphaFoldDB" id="A0A6P4JTT1"/>
<dbReference type="FunFam" id="2.170.120.12:FF:000003">
    <property type="entry name" value="Dna-directed rna polymerases i and iii subunit"/>
    <property type="match status" value="1"/>
</dbReference>
<dbReference type="Gene3D" id="2.170.120.12">
    <property type="entry name" value="DNA-directed RNA polymerase, insert domain"/>
    <property type="match status" value="1"/>
</dbReference>
<reference evidence="8" key="1">
    <citation type="submission" date="2025-05" db="UniProtKB">
        <authorList>
            <consortium name="RefSeq"/>
        </authorList>
    </citation>
    <scope>NUCLEOTIDE SEQUENCE [LARGE SCALE GENOMIC DNA]</scope>
    <source>
        <strain evidence="8">14028-0561.14</strain>
    </source>
</reference>
<evidence type="ECO:0000256" key="5">
    <source>
        <dbReference type="ARBA" id="ARBA00023242"/>
    </source>
</evidence>
<dbReference type="RefSeq" id="XP_017038586.1">
    <property type="nucleotide sequence ID" value="XM_017183097.2"/>
</dbReference>
<dbReference type="CDD" id="cd07032">
    <property type="entry name" value="RNAP_I_II_AC40"/>
    <property type="match status" value="1"/>
</dbReference>
<dbReference type="InterPro" id="IPR011263">
    <property type="entry name" value="DNA-dir_RNA_pol_RpoA/D/Rpb3"/>
</dbReference>
<dbReference type="InterPro" id="IPR036643">
    <property type="entry name" value="RNApol_insert_sf"/>
</dbReference>
<dbReference type="GO" id="GO:0046983">
    <property type="term" value="F:protein dimerization activity"/>
    <property type="evidence" value="ECO:0007669"/>
    <property type="project" value="InterPro"/>
</dbReference>
<keyword evidence="5" id="KW-0539">Nucleus</keyword>
<evidence type="ECO:0000256" key="6">
    <source>
        <dbReference type="ARBA" id="ARBA00025804"/>
    </source>
</evidence>
<evidence type="ECO:0000256" key="2">
    <source>
        <dbReference type="ARBA" id="ARBA00022083"/>
    </source>
</evidence>
<dbReference type="SUPFAM" id="SSF55257">
    <property type="entry name" value="RBP11-like subunits of RNA polymerase"/>
    <property type="match status" value="1"/>
</dbReference>
<dbReference type="SMART" id="SM00662">
    <property type="entry name" value="RPOLD"/>
    <property type="match status" value="1"/>
</dbReference>
<keyword evidence="3 9" id="KW-0240">DNA-directed RNA polymerase</keyword>
<dbReference type="InterPro" id="IPR011262">
    <property type="entry name" value="DNA-dir_RNA_pol_insert"/>
</dbReference>
<dbReference type="PANTHER" id="PTHR11800:SF13">
    <property type="entry name" value="DNA-DIRECTED RNA POLYMERASES I AND III SUBUNIT RPAC1"/>
    <property type="match status" value="1"/>
</dbReference>
<evidence type="ECO:0000256" key="4">
    <source>
        <dbReference type="ARBA" id="ARBA00023163"/>
    </source>
</evidence>
<dbReference type="SUPFAM" id="SSF56553">
    <property type="entry name" value="Insert subdomain of RNA polymerase alpha subunit"/>
    <property type="match status" value="1"/>
</dbReference>
<keyword evidence="8" id="KW-1185">Reference proteome</keyword>
<dbReference type="PANTHER" id="PTHR11800">
    <property type="entry name" value="DNA-DIRECTED RNA POLYMERASE"/>
    <property type="match status" value="1"/>
</dbReference>
<dbReference type="Pfam" id="PF01193">
    <property type="entry name" value="RNA_pol_L"/>
    <property type="match status" value="1"/>
</dbReference>
<dbReference type="GO" id="GO:0005666">
    <property type="term" value="C:RNA polymerase III complex"/>
    <property type="evidence" value="ECO:0007669"/>
    <property type="project" value="TreeGrafter"/>
</dbReference>
<evidence type="ECO:0000313" key="9">
    <source>
        <dbReference type="RefSeq" id="XP_017038586.1"/>
    </source>
</evidence>
<accession>A0A6P4JTT1</accession>
<evidence type="ECO:0000256" key="1">
    <source>
        <dbReference type="ARBA" id="ARBA00004123"/>
    </source>
</evidence>
<dbReference type="Pfam" id="PF01000">
    <property type="entry name" value="RNA_pol_A_bac"/>
    <property type="match status" value="1"/>
</dbReference>
<dbReference type="InterPro" id="IPR036603">
    <property type="entry name" value="RBP11-like"/>
</dbReference>
<dbReference type="InterPro" id="IPR050518">
    <property type="entry name" value="Rpo3/RPB3_RNA_Pol_subunit"/>
</dbReference>
<dbReference type="HAMAP" id="MF_00320">
    <property type="entry name" value="RNApol_arch_Rpo3"/>
    <property type="match status" value="1"/>
</dbReference>
<evidence type="ECO:0000313" key="8">
    <source>
        <dbReference type="Proteomes" id="UP001652661"/>
    </source>
</evidence>
<dbReference type="Gene3D" id="3.30.1360.10">
    <property type="entry name" value="RNA polymerase, RBP11-like subunit"/>
    <property type="match status" value="1"/>
</dbReference>
<dbReference type="NCBIfam" id="NF001988">
    <property type="entry name" value="PRK00783.1"/>
    <property type="match status" value="1"/>
</dbReference>
<reference evidence="9" key="2">
    <citation type="submission" date="2025-08" db="UniProtKB">
        <authorList>
            <consortium name="RefSeq"/>
        </authorList>
    </citation>
    <scope>IDENTIFICATION</scope>
    <source>
        <strain evidence="9">14028-0561.14</strain>
        <tissue evidence="9">Whole fly</tissue>
    </source>
</reference>
<evidence type="ECO:0000259" key="7">
    <source>
        <dbReference type="SMART" id="SM00662"/>
    </source>
</evidence>
<organism evidence="8 9">
    <name type="scientific">Drosophila kikkawai</name>
    <name type="common">Fruit fly</name>
    <dbReference type="NCBI Taxonomy" id="30033"/>
    <lineage>
        <taxon>Eukaryota</taxon>
        <taxon>Metazoa</taxon>
        <taxon>Ecdysozoa</taxon>
        <taxon>Arthropoda</taxon>
        <taxon>Hexapoda</taxon>
        <taxon>Insecta</taxon>
        <taxon>Pterygota</taxon>
        <taxon>Neoptera</taxon>
        <taxon>Endopterygota</taxon>
        <taxon>Diptera</taxon>
        <taxon>Brachycera</taxon>
        <taxon>Muscomorpha</taxon>
        <taxon>Ephydroidea</taxon>
        <taxon>Drosophilidae</taxon>
        <taxon>Drosophila</taxon>
        <taxon>Sophophora</taxon>
    </lineage>
</organism>
<dbReference type="InterPro" id="IPR033901">
    <property type="entry name" value="RNAPI/III_AC40"/>
</dbReference>
<dbReference type="GO" id="GO:0006351">
    <property type="term" value="P:DNA-templated transcription"/>
    <property type="evidence" value="ECO:0007669"/>
    <property type="project" value="InterPro"/>
</dbReference>
<protein>
    <recommendedName>
        <fullName evidence="2">DNA-directed RNA polymerases I and III subunit RPAC1</fullName>
    </recommendedName>
</protein>
<dbReference type="OrthoDB" id="270173at2759"/>
<comment type="subcellular location">
    <subcellularLocation>
        <location evidence="1">Nucleus</location>
    </subcellularLocation>
</comment>
<keyword evidence="4" id="KW-0804">Transcription</keyword>
<proteinExistence type="inferred from homology"/>